<feature type="transmembrane region" description="Helical" evidence="2">
    <location>
        <begin position="190"/>
        <end position="207"/>
    </location>
</feature>
<feature type="domain" description="Transglutaminase-like" evidence="3">
    <location>
        <begin position="510"/>
        <end position="580"/>
    </location>
</feature>
<proteinExistence type="predicted"/>
<gene>
    <name evidence="4" type="ORF">GCM10023226_35470</name>
</gene>
<keyword evidence="5" id="KW-1185">Reference proteome</keyword>
<reference evidence="5" key="1">
    <citation type="journal article" date="2019" name="Int. J. Syst. Evol. Microbiol.">
        <title>The Global Catalogue of Microorganisms (GCM) 10K type strain sequencing project: providing services to taxonomists for standard genome sequencing and annotation.</title>
        <authorList>
            <consortium name="The Broad Institute Genomics Platform"/>
            <consortium name="The Broad Institute Genome Sequencing Center for Infectious Disease"/>
            <person name="Wu L."/>
            <person name="Ma J."/>
        </authorList>
    </citation>
    <scope>NUCLEOTIDE SEQUENCE [LARGE SCALE GENOMIC DNA]</scope>
    <source>
        <strain evidence="5">JCM 18127</strain>
    </source>
</reference>
<evidence type="ECO:0000259" key="3">
    <source>
        <dbReference type="SMART" id="SM00460"/>
    </source>
</evidence>
<comment type="caution">
    <text evidence="4">The sequence shown here is derived from an EMBL/GenBank/DDBJ whole genome shotgun (WGS) entry which is preliminary data.</text>
</comment>
<feature type="region of interest" description="Disordered" evidence="1">
    <location>
        <begin position="1"/>
        <end position="21"/>
    </location>
</feature>
<feature type="transmembrane region" description="Helical" evidence="2">
    <location>
        <begin position="646"/>
        <end position="669"/>
    </location>
</feature>
<feature type="region of interest" description="Disordered" evidence="1">
    <location>
        <begin position="593"/>
        <end position="640"/>
    </location>
</feature>
<keyword evidence="2" id="KW-1133">Transmembrane helix</keyword>
<accession>A0ABP8WTA6</accession>
<dbReference type="Pfam" id="PF11992">
    <property type="entry name" value="TgpA_N"/>
    <property type="match status" value="1"/>
</dbReference>
<dbReference type="Proteomes" id="UP001500621">
    <property type="component" value="Unassembled WGS sequence"/>
</dbReference>
<dbReference type="PANTHER" id="PTHR42736">
    <property type="entry name" value="PROTEIN-GLUTAMINE GAMMA-GLUTAMYLTRANSFERASE"/>
    <property type="match status" value="1"/>
</dbReference>
<dbReference type="InterPro" id="IPR002931">
    <property type="entry name" value="Transglutaminase-like"/>
</dbReference>
<keyword evidence="2" id="KW-0812">Transmembrane</keyword>
<protein>
    <submittedName>
        <fullName evidence="4">DUF3488 and transglutaminase-like domain-containing protein</fullName>
    </submittedName>
</protein>
<name>A0ABP8WTA6_9ACTN</name>
<dbReference type="InterPro" id="IPR021878">
    <property type="entry name" value="TgpA_N"/>
</dbReference>
<dbReference type="InterPro" id="IPR038765">
    <property type="entry name" value="Papain-like_cys_pep_sf"/>
</dbReference>
<feature type="transmembrane region" description="Helical" evidence="2">
    <location>
        <begin position="83"/>
        <end position="107"/>
    </location>
</feature>
<dbReference type="SUPFAM" id="SSF54001">
    <property type="entry name" value="Cysteine proteinases"/>
    <property type="match status" value="1"/>
</dbReference>
<evidence type="ECO:0000256" key="2">
    <source>
        <dbReference type="SAM" id="Phobius"/>
    </source>
</evidence>
<feature type="transmembrane region" description="Helical" evidence="2">
    <location>
        <begin position="58"/>
        <end position="76"/>
    </location>
</feature>
<organism evidence="4 5">
    <name type="scientific">Nocardioides nanhaiensis</name>
    <dbReference type="NCBI Taxonomy" id="1476871"/>
    <lineage>
        <taxon>Bacteria</taxon>
        <taxon>Bacillati</taxon>
        <taxon>Actinomycetota</taxon>
        <taxon>Actinomycetes</taxon>
        <taxon>Propionibacteriales</taxon>
        <taxon>Nocardioidaceae</taxon>
        <taxon>Nocardioides</taxon>
    </lineage>
</organism>
<feature type="transmembrane region" description="Helical" evidence="2">
    <location>
        <begin position="27"/>
        <end position="46"/>
    </location>
</feature>
<dbReference type="Gene3D" id="3.10.620.30">
    <property type="match status" value="1"/>
</dbReference>
<dbReference type="EMBL" id="BAABIM010000004">
    <property type="protein sequence ID" value="GAA4694221.1"/>
    <property type="molecule type" value="Genomic_DNA"/>
</dbReference>
<feature type="compositionally biased region" description="Low complexity" evidence="1">
    <location>
        <begin position="10"/>
        <end position="21"/>
    </location>
</feature>
<evidence type="ECO:0000313" key="5">
    <source>
        <dbReference type="Proteomes" id="UP001500621"/>
    </source>
</evidence>
<dbReference type="PANTHER" id="PTHR42736:SF1">
    <property type="entry name" value="PROTEIN-GLUTAMINE GAMMA-GLUTAMYLTRANSFERASE"/>
    <property type="match status" value="1"/>
</dbReference>
<sequence>MSTATATVEAPRAGRPGPGRTRLTPRVLPHLLLSLVGVLTTWAALWSWNGFVAGPESFLGPLLGVGLAGAGTGVLLRWARVPALLVVLAQAVVMGLVLSWTTAGVALPLGSGWAELLRAFSLATESAQAYAAPVPASAPSLAPLLVAGGALAMLAVDALSSTARRAPLAGLPLLTAYSVPVSLLGHSIPVAVFVATALGYLTLLYLHEAEELTRWGRPLEADGPEGQDGPRAGAAAGFGVRTGAARVKAGAIGGAATALAVVVPVFVPTLDLGLLSLGQGDGEGEEVTIENPTADLLRDLNRGRDIDLVTVRTDDPNPRYLRVTVLKRFSGGEWSPGDRDIPPANRPAGPMPPLQGVAPSVPRTEHRYAIEVDESFNSSWLPTQAPISFIEADGDWRFDDATTDFFHWDEELDTRGAEYTMTAVDLDITARGLDDASLSTTEVDAEFTELPEDLSPVITQTALEVTSEATTKYDKAVALQDWFRQNFEYDLNDGPDTSSGDDLVRFITPGDGGRVGYCEQFAAAMATMARVLGIPARMSVGFLTPERTGRDTYVYSAHDLHAWPELYFDGFGWVAFEPTPGVRVPQVPSYARGLAEAAPEPSAGTEPSQQPEPSAGQSPAAPRPEDVPSPETVDQDGQDDGAGVPWLRLLGGGAGLVLLVGGLLLPSWLRRRLRVQRLDGSPEAVWVELRATAADLGLAWPSGRSPRETRDRLVSWFGLPGDDLLADRPAHGPGTNPDAVRALDRIVADLERTRYAPAPVGDAPPQRHLRAEGGTCVEALEAGVPPRTRRRARWWPASVLPGARGRLVREDEAAAGSLSERPAWSGGLVEHLR</sequence>
<dbReference type="RefSeq" id="WP_345268375.1">
    <property type="nucleotide sequence ID" value="NZ_BAABIM010000004.1"/>
</dbReference>
<evidence type="ECO:0000256" key="1">
    <source>
        <dbReference type="SAM" id="MobiDB-lite"/>
    </source>
</evidence>
<evidence type="ECO:0000313" key="4">
    <source>
        <dbReference type="EMBL" id="GAA4694221.1"/>
    </source>
</evidence>
<dbReference type="InterPro" id="IPR052901">
    <property type="entry name" value="Bact_TGase-like"/>
</dbReference>
<keyword evidence="2" id="KW-0472">Membrane</keyword>
<dbReference type="Pfam" id="PF01841">
    <property type="entry name" value="Transglut_core"/>
    <property type="match status" value="1"/>
</dbReference>
<dbReference type="SMART" id="SM00460">
    <property type="entry name" value="TGc"/>
    <property type="match status" value="1"/>
</dbReference>
<feature type="transmembrane region" description="Helical" evidence="2">
    <location>
        <begin position="249"/>
        <end position="267"/>
    </location>
</feature>
<feature type="compositionally biased region" description="Polar residues" evidence="1">
    <location>
        <begin position="605"/>
        <end position="617"/>
    </location>
</feature>